<evidence type="ECO:0000313" key="1">
    <source>
        <dbReference type="EMBL" id="AII27580.1"/>
    </source>
</evidence>
<organism evidence="1 2">
    <name type="scientific">Escherichia phage Av-05</name>
    <dbReference type="NCBI Taxonomy" id="1527519"/>
    <lineage>
        <taxon>Viruses</taxon>
        <taxon>Duplodnaviria</taxon>
        <taxon>Heunggongvirae</taxon>
        <taxon>Uroviricota</taxon>
        <taxon>Caudoviricetes</taxon>
        <taxon>Vequintavirinae</taxon>
        <taxon>Avunavirus</taxon>
        <taxon>Avunavirus Av05</taxon>
    </lineage>
</organism>
<proteinExistence type="predicted"/>
<dbReference type="KEGG" id="vg:22475378"/>
<keyword evidence="2" id="KW-1185">Reference proteome</keyword>
<gene>
    <name evidence="1" type="ORF">Av05_0037</name>
</gene>
<dbReference type="EMBL" id="KM190144">
    <property type="protein sequence ID" value="AII27580.1"/>
    <property type="molecule type" value="Genomic_DNA"/>
</dbReference>
<sequence>MEQANKFFFLAGIVDNVKCDFKRENDKTLLTFCDMLDHENADTLRIEIRTITNIDNVSRLIYKSHSIAYSLETSTSCIQQGESLPILNSADVFGAVVAIVNDVFSR</sequence>
<dbReference type="Proteomes" id="UP000028961">
    <property type="component" value="Segment"/>
</dbReference>
<name>A0A076G6I2_9CAUD</name>
<accession>A0A076G6I2</accession>
<dbReference type="OrthoDB" id="20251at10239"/>
<protein>
    <submittedName>
        <fullName evidence="1">Uncharacterized protein</fullName>
    </submittedName>
</protein>
<evidence type="ECO:0000313" key="2">
    <source>
        <dbReference type="Proteomes" id="UP000028961"/>
    </source>
</evidence>
<dbReference type="GeneID" id="22475378"/>
<reference evidence="1 2" key="1">
    <citation type="journal article" date="2015" name="Genome Announc.">
        <title>Genomic Analysis of Broad-Host-Range Enterobacteriophage Av-05.</title>
        <authorList>
            <person name="Amarillas L."/>
            <person name="Lopez-Cuevas O."/>
            <person name="Leon-Felix J."/>
            <person name="Castro-Del Campo N."/>
            <person name="Gerba C.P."/>
            <person name="Chaidez C."/>
        </authorList>
    </citation>
    <scope>NUCLEOTIDE SEQUENCE [LARGE SCALE GENOMIC DNA]</scope>
</reference>
<dbReference type="RefSeq" id="YP_009111111.1">
    <property type="nucleotide sequence ID" value="NC_025830.1"/>
</dbReference>